<dbReference type="AlphaFoldDB" id="A0A382K4M3"/>
<accession>A0A382K4M3</accession>
<evidence type="ECO:0000259" key="5">
    <source>
        <dbReference type="Pfam" id="PF09863"/>
    </source>
</evidence>
<reference evidence="6" key="1">
    <citation type="submission" date="2018-05" db="EMBL/GenBank/DDBJ databases">
        <authorList>
            <person name="Lanie J.A."/>
            <person name="Ng W.-L."/>
            <person name="Kazmierczak K.M."/>
            <person name="Andrzejewski T.M."/>
            <person name="Davidsen T.M."/>
            <person name="Wayne K.J."/>
            <person name="Tettelin H."/>
            <person name="Glass J.I."/>
            <person name="Rusch D."/>
            <person name="Podicherti R."/>
            <person name="Tsui H.-C.T."/>
            <person name="Winkler M.E."/>
        </authorList>
    </citation>
    <scope>NUCLEOTIDE SEQUENCE</scope>
</reference>
<dbReference type="Gene3D" id="3.20.20.70">
    <property type="entry name" value="Aldolase class I"/>
    <property type="match status" value="1"/>
</dbReference>
<dbReference type="InterPro" id="IPR002173">
    <property type="entry name" value="Carboh/pur_kinase_PfkB_CS"/>
</dbReference>
<keyword evidence="3" id="KW-0418">Kinase</keyword>
<feature type="non-terminal residue" evidence="6">
    <location>
        <position position="427"/>
    </location>
</feature>
<dbReference type="InterPro" id="IPR029056">
    <property type="entry name" value="Ribokinase-like"/>
</dbReference>
<name>A0A382K4M3_9ZZZZ</name>
<feature type="domain" description="DUF2090" evidence="5">
    <location>
        <begin position="203"/>
        <end position="427"/>
    </location>
</feature>
<organism evidence="6">
    <name type="scientific">marine metagenome</name>
    <dbReference type="NCBI Taxonomy" id="408172"/>
    <lineage>
        <taxon>unclassified sequences</taxon>
        <taxon>metagenomes</taxon>
        <taxon>ecological metagenomes</taxon>
    </lineage>
</organism>
<comment type="similarity">
    <text evidence="1">Belongs to the carbohydrate kinase PfkB family.</text>
</comment>
<dbReference type="Pfam" id="PF00294">
    <property type="entry name" value="PfkB"/>
    <property type="match status" value="1"/>
</dbReference>
<dbReference type="EMBL" id="UINC01078068">
    <property type="protein sequence ID" value="SVC18775.1"/>
    <property type="molecule type" value="Genomic_DNA"/>
</dbReference>
<dbReference type="InterPro" id="IPR011611">
    <property type="entry name" value="PfkB_dom"/>
</dbReference>
<evidence type="ECO:0000259" key="4">
    <source>
        <dbReference type="Pfam" id="PF00294"/>
    </source>
</evidence>
<feature type="non-terminal residue" evidence="6">
    <location>
        <position position="1"/>
    </location>
</feature>
<dbReference type="InterPro" id="IPR050306">
    <property type="entry name" value="PfkB_Carbo_kinase"/>
</dbReference>
<evidence type="ECO:0000256" key="1">
    <source>
        <dbReference type="ARBA" id="ARBA00010688"/>
    </source>
</evidence>
<proteinExistence type="inferred from homology"/>
<dbReference type="Gene3D" id="3.40.1190.20">
    <property type="match status" value="1"/>
</dbReference>
<dbReference type="GO" id="GO:0016301">
    <property type="term" value="F:kinase activity"/>
    <property type="evidence" value="ECO:0007669"/>
    <property type="project" value="UniProtKB-KW"/>
</dbReference>
<dbReference type="PANTHER" id="PTHR43085">
    <property type="entry name" value="HEXOKINASE FAMILY MEMBER"/>
    <property type="match status" value="1"/>
</dbReference>
<evidence type="ECO:0008006" key="7">
    <source>
        <dbReference type="Google" id="ProtNLM"/>
    </source>
</evidence>
<gene>
    <name evidence="6" type="ORF">METZ01_LOCUS271629</name>
</gene>
<evidence type="ECO:0000256" key="2">
    <source>
        <dbReference type="ARBA" id="ARBA00022679"/>
    </source>
</evidence>
<dbReference type="Pfam" id="PF09863">
    <property type="entry name" value="DUF2090"/>
    <property type="match status" value="1"/>
</dbReference>
<dbReference type="SUPFAM" id="SSF53613">
    <property type="entry name" value="Ribokinase-like"/>
    <property type="match status" value="1"/>
</dbReference>
<dbReference type="InterPro" id="IPR018659">
    <property type="entry name" value="DUF2090"/>
</dbReference>
<evidence type="ECO:0000313" key="6">
    <source>
        <dbReference type="EMBL" id="SVC18775.1"/>
    </source>
</evidence>
<dbReference type="InterPro" id="IPR013785">
    <property type="entry name" value="Aldolase_TIM"/>
</dbReference>
<protein>
    <recommendedName>
        <fullName evidence="7">Carbohydrate kinase PfkB domain-containing protein</fullName>
    </recommendedName>
</protein>
<dbReference type="PANTHER" id="PTHR43085:SF49">
    <property type="entry name" value="5-DEHYDRO-2-DEOXYGLUCONOKINASE"/>
    <property type="match status" value="1"/>
</dbReference>
<keyword evidence="2" id="KW-0808">Transferase</keyword>
<sequence>TATRQAVKVAKESGCAVILDIDYRPVLWGLTDAGDGETRFVVSEEVTREIQPFLADLDLIVGTEEEVQICAGKSVADNAETPESCLPIIRQRSSATVVLKRGADGCEVYSPDSNKPISARSFQIEVLNVLGAGDAFMSGFLRGWLRKESLETCALYGNACGALVVTRHGCSPAAPSFAEIEHFIRHFDDVPNLAQHPHETFWPKMEQLHLRTELGQPQKEELLILAFDHRTQFEDSCRENALSSEMISAFKNQVFEGFQNIRKSNRHKGLAILIDPEYGQSILTNAADADYTIGVPIEKAGSFPVEWLTDGSLYQHLLVRPATWFVKVLWHFHTQMSPEEKEVQLSQLRKLNEVCTVLKRKLMIELLIPEGFAETGSSLGDTMEEVYQAGINPYWWEITGLDNKEEWQTMTGVLDKYDPEVGVIILG</sequence>
<evidence type="ECO:0000256" key="3">
    <source>
        <dbReference type="ARBA" id="ARBA00022777"/>
    </source>
</evidence>
<dbReference type="PROSITE" id="PS00584">
    <property type="entry name" value="PFKB_KINASES_2"/>
    <property type="match status" value="1"/>
</dbReference>
<feature type="domain" description="Carbohydrate kinase PfkB" evidence="4">
    <location>
        <begin position="47"/>
        <end position="175"/>
    </location>
</feature>